<evidence type="ECO:0000259" key="7">
    <source>
        <dbReference type="PROSITE" id="PS50011"/>
    </source>
</evidence>
<keyword evidence="3" id="KW-0547">Nucleotide-binding</keyword>
<sequence length="303" mass="33649">STGCTLVELFTGDVLFDIFELPEYLAMIEAVSGLQIEKEIPWVINGIFETTLTNVNFFALREAREKVNKMGMYHLDQIIAGDNPFLESFADLLKRIFVFDPDQRITAKDALQHPCLKETTQPDEALKFKVKPHTSSRVFVFCRNTGSLYPLLRPEVETLGIIKILMRLVEASDARHYGQELTIIPNQTALLLTVTDRHSATKSTALSIGGVAVLGMGGRDAVVSKGFPISVPVGGVVGVIAVVVAVNTSLNYKNYRDRVRQNRNVVKPDFDTFRLVCKTVMRAIALQFTASAGINPTIKDERF</sequence>
<organism evidence="8 9">
    <name type="scientific">Fusarium albosuccineum</name>
    <dbReference type="NCBI Taxonomy" id="1237068"/>
    <lineage>
        <taxon>Eukaryota</taxon>
        <taxon>Fungi</taxon>
        <taxon>Dikarya</taxon>
        <taxon>Ascomycota</taxon>
        <taxon>Pezizomycotina</taxon>
        <taxon>Sordariomycetes</taxon>
        <taxon>Hypocreomycetidae</taxon>
        <taxon>Hypocreales</taxon>
        <taxon>Nectriaceae</taxon>
        <taxon>Fusarium</taxon>
        <taxon>Fusarium decemcellulare species complex</taxon>
    </lineage>
</organism>
<dbReference type="GO" id="GO:0005524">
    <property type="term" value="F:ATP binding"/>
    <property type="evidence" value="ECO:0007669"/>
    <property type="project" value="UniProtKB-KW"/>
</dbReference>
<feature type="non-terminal residue" evidence="8">
    <location>
        <position position="303"/>
    </location>
</feature>
<name>A0A8H4P0I3_9HYPO</name>
<dbReference type="SUPFAM" id="SSF56112">
    <property type="entry name" value="Protein kinase-like (PK-like)"/>
    <property type="match status" value="1"/>
</dbReference>
<dbReference type="InterPro" id="IPR000719">
    <property type="entry name" value="Prot_kinase_dom"/>
</dbReference>
<evidence type="ECO:0000256" key="6">
    <source>
        <dbReference type="SAM" id="Phobius"/>
    </source>
</evidence>
<evidence type="ECO:0000313" key="9">
    <source>
        <dbReference type="Proteomes" id="UP000554235"/>
    </source>
</evidence>
<dbReference type="Proteomes" id="UP000554235">
    <property type="component" value="Unassembled WGS sequence"/>
</dbReference>
<dbReference type="PANTHER" id="PTHR45646:SF11">
    <property type="entry name" value="SERINE_THREONINE-PROTEIN KINASE DOA"/>
    <property type="match status" value="1"/>
</dbReference>
<gene>
    <name evidence="8" type="ORF">FALBO_16155</name>
</gene>
<feature type="non-terminal residue" evidence="8">
    <location>
        <position position="1"/>
    </location>
</feature>
<dbReference type="PROSITE" id="PS50011">
    <property type="entry name" value="PROTEIN_KINASE_DOM"/>
    <property type="match status" value="1"/>
</dbReference>
<dbReference type="InterPro" id="IPR051175">
    <property type="entry name" value="CLK_kinases"/>
</dbReference>
<dbReference type="GO" id="GO:0043484">
    <property type="term" value="P:regulation of RNA splicing"/>
    <property type="evidence" value="ECO:0007669"/>
    <property type="project" value="TreeGrafter"/>
</dbReference>
<keyword evidence="6" id="KW-0812">Transmembrane</keyword>
<keyword evidence="6" id="KW-1133">Transmembrane helix</keyword>
<protein>
    <recommendedName>
        <fullName evidence="7">Protein kinase domain-containing protein</fullName>
    </recommendedName>
</protein>
<comment type="caution">
    <text evidence="8">The sequence shown here is derived from an EMBL/GenBank/DDBJ whole genome shotgun (WGS) entry which is preliminary data.</text>
</comment>
<dbReference type="OrthoDB" id="5402677at2759"/>
<keyword evidence="9" id="KW-1185">Reference proteome</keyword>
<dbReference type="EMBL" id="JAADYS010002961">
    <property type="protein sequence ID" value="KAF4452553.1"/>
    <property type="molecule type" value="Genomic_DNA"/>
</dbReference>
<evidence type="ECO:0000256" key="2">
    <source>
        <dbReference type="ARBA" id="ARBA00022679"/>
    </source>
</evidence>
<evidence type="ECO:0000256" key="4">
    <source>
        <dbReference type="ARBA" id="ARBA00022777"/>
    </source>
</evidence>
<proteinExistence type="predicted"/>
<dbReference type="PANTHER" id="PTHR45646">
    <property type="entry name" value="SERINE/THREONINE-PROTEIN KINASE DOA-RELATED"/>
    <property type="match status" value="1"/>
</dbReference>
<feature type="transmembrane region" description="Helical" evidence="6">
    <location>
        <begin position="229"/>
        <end position="250"/>
    </location>
</feature>
<evidence type="ECO:0000256" key="5">
    <source>
        <dbReference type="ARBA" id="ARBA00022840"/>
    </source>
</evidence>
<evidence type="ECO:0000256" key="3">
    <source>
        <dbReference type="ARBA" id="ARBA00022741"/>
    </source>
</evidence>
<evidence type="ECO:0000313" key="8">
    <source>
        <dbReference type="EMBL" id="KAF4452553.1"/>
    </source>
</evidence>
<keyword evidence="1" id="KW-0723">Serine/threonine-protein kinase</keyword>
<accession>A0A8H4P0I3</accession>
<dbReference type="GO" id="GO:0004674">
    <property type="term" value="F:protein serine/threonine kinase activity"/>
    <property type="evidence" value="ECO:0007669"/>
    <property type="project" value="UniProtKB-KW"/>
</dbReference>
<keyword evidence="6" id="KW-0472">Membrane</keyword>
<dbReference type="InterPro" id="IPR011009">
    <property type="entry name" value="Kinase-like_dom_sf"/>
</dbReference>
<dbReference type="Gene3D" id="1.10.510.10">
    <property type="entry name" value="Transferase(Phosphotransferase) domain 1"/>
    <property type="match status" value="1"/>
</dbReference>
<dbReference type="AlphaFoldDB" id="A0A8H4P0I3"/>
<keyword evidence="4" id="KW-0418">Kinase</keyword>
<reference evidence="8 9" key="1">
    <citation type="submission" date="2020-01" db="EMBL/GenBank/DDBJ databases">
        <title>Identification and distribution of gene clusters putatively required for synthesis of sphingolipid metabolism inhibitors in phylogenetically diverse species of the filamentous fungus Fusarium.</title>
        <authorList>
            <person name="Kim H.-S."/>
            <person name="Busman M."/>
            <person name="Brown D.W."/>
            <person name="Divon H."/>
            <person name="Uhlig S."/>
            <person name="Proctor R.H."/>
        </authorList>
    </citation>
    <scope>NUCLEOTIDE SEQUENCE [LARGE SCALE GENOMIC DNA]</scope>
    <source>
        <strain evidence="8 9">NRRL 20459</strain>
    </source>
</reference>
<feature type="domain" description="Protein kinase" evidence="7">
    <location>
        <begin position="1"/>
        <end position="116"/>
    </location>
</feature>
<keyword evidence="5" id="KW-0067">ATP-binding</keyword>
<evidence type="ECO:0000256" key="1">
    <source>
        <dbReference type="ARBA" id="ARBA00022527"/>
    </source>
</evidence>
<keyword evidence="2" id="KW-0808">Transferase</keyword>
<dbReference type="GO" id="GO:0005634">
    <property type="term" value="C:nucleus"/>
    <property type="evidence" value="ECO:0007669"/>
    <property type="project" value="TreeGrafter"/>
</dbReference>